<feature type="transmembrane region" description="Helical" evidence="1">
    <location>
        <begin position="70"/>
        <end position="93"/>
    </location>
</feature>
<keyword evidence="1" id="KW-1133">Transmembrane helix</keyword>
<accession>A0ABX8DF77</accession>
<feature type="transmembrane region" description="Helical" evidence="1">
    <location>
        <begin position="7"/>
        <end position="24"/>
    </location>
</feature>
<dbReference type="EMBL" id="CP074572">
    <property type="protein sequence ID" value="QVK23378.1"/>
    <property type="molecule type" value="Genomic_DNA"/>
</dbReference>
<dbReference type="Proteomes" id="UP000676428">
    <property type="component" value="Chromosome"/>
</dbReference>
<feature type="transmembrane region" description="Helical" evidence="1">
    <location>
        <begin position="30"/>
        <end position="50"/>
    </location>
</feature>
<sequence>MPRTRKPAILIIVSVAILFMPGIGDYRWAGLISFIYVGLPWYILAVKDNVQCKQQLSNDDRKFKVYSPTLFVFGLVAAVMGVGLDLVLVYMLFQETSVLSLLAVIGRLFAGVPIFGFGAYLMYMSIGVQRRET</sequence>
<proteinExistence type="predicted"/>
<evidence type="ECO:0000313" key="2">
    <source>
        <dbReference type="EMBL" id="QVK23378.1"/>
    </source>
</evidence>
<keyword evidence="3" id="KW-1185">Reference proteome</keyword>
<reference evidence="2 3" key="1">
    <citation type="journal article" date="2012" name="Int. J. Syst. Evol. Microbiol.">
        <title>Shewanella dokdonensis sp. nov., isolated from seawater.</title>
        <authorList>
            <person name="Sung H.R."/>
            <person name="Yoon J.H."/>
            <person name="Ghim S.Y."/>
        </authorList>
    </citation>
    <scope>NUCLEOTIDE SEQUENCE [LARGE SCALE GENOMIC DNA]</scope>
    <source>
        <strain evidence="2 3">DSM 23626</strain>
    </source>
</reference>
<gene>
    <name evidence="2" type="ORF">KHX94_00770</name>
</gene>
<keyword evidence="1" id="KW-0812">Transmembrane</keyword>
<keyword evidence="1" id="KW-0472">Membrane</keyword>
<name>A0ABX8DF77_9GAMM</name>
<organism evidence="2 3">
    <name type="scientific">Shewanella dokdonensis</name>
    <dbReference type="NCBI Taxonomy" id="712036"/>
    <lineage>
        <taxon>Bacteria</taxon>
        <taxon>Pseudomonadati</taxon>
        <taxon>Pseudomonadota</taxon>
        <taxon>Gammaproteobacteria</taxon>
        <taxon>Alteromonadales</taxon>
        <taxon>Shewanellaceae</taxon>
        <taxon>Shewanella</taxon>
    </lineage>
</organism>
<evidence type="ECO:0000313" key="3">
    <source>
        <dbReference type="Proteomes" id="UP000676428"/>
    </source>
</evidence>
<evidence type="ECO:0000256" key="1">
    <source>
        <dbReference type="SAM" id="Phobius"/>
    </source>
</evidence>
<evidence type="ECO:0008006" key="4">
    <source>
        <dbReference type="Google" id="ProtNLM"/>
    </source>
</evidence>
<protein>
    <recommendedName>
        <fullName evidence="4">Transmembrane protein</fullName>
    </recommendedName>
</protein>
<feature type="transmembrane region" description="Helical" evidence="1">
    <location>
        <begin position="99"/>
        <end position="123"/>
    </location>
</feature>
<dbReference type="RefSeq" id="WP_213682006.1">
    <property type="nucleotide sequence ID" value="NZ_CP074572.1"/>
</dbReference>